<sequence>MTKAFFLRLHTFLQSTLPPIHRGIYIRSQLGWRGSGASQVGYLLDSGFA</sequence>
<dbReference type="Proteomes" id="UP000006727">
    <property type="component" value="Chromosome 3"/>
</dbReference>
<dbReference type="InParanoid" id="A0A2K1KWB9"/>
<dbReference type="Gramene" id="Pp3c3_27960V3.1">
    <property type="protein sequence ID" value="Pp3c3_27960V3.1"/>
    <property type="gene ID" value="Pp3c3_27960"/>
</dbReference>
<gene>
    <name evidence="1" type="ORF">PHYPA_005066</name>
</gene>
<accession>A0A2K1KWB9</accession>
<reference evidence="1 3" key="1">
    <citation type="journal article" date="2008" name="Science">
        <title>The Physcomitrella genome reveals evolutionary insights into the conquest of land by plants.</title>
        <authorList>
            <person name="Rensing S."/>
            <person name="Lang D."/>
            <person name="Zimmer A."/>
            <person name="Terry A."/>
            <person name="Salamov A."/>
            <person name="Shapiro H."/>
            <person name="Nishiyama T."/>
            <person name="Perroud P.-F."/>
            <person name="Lindquist E."/>
            <person name="Kamisugi Y."/>
            <person name="Tanahashi T."/>
            <person name="Sakakibara K."/>
            <person name="Fujita T."/>
            <person name="Oishi K."/>
            <person name="Shin-I T."/>
            <person name="Kuroki Y."/>
            <person name="Toyoda A."/>
            <person name="Suzuki Y."/>
            <person name="Hashimoto A."/>
            <person name="Yamaguchi K."/>
            <person name="Sugano A."/>
            <person name="Kohara Y."/>
            <person name="Fujiyama A."/>
            <person name="Anterola A."/>
            <person name="Aoki S."/>
            <person name="Ashton N."/>
            <person name="Barbazuk W.B."/>
            <person name="Barker E."/>
            <person name="Bennetzen J."/>
            <person name="Bezanilla M."/>
            <person name="Blankenship R."/>
            <person name="Cho S.H."/>
            <person name="Dutcher S."/>
            <person name="Estelle M."/>
            <person name="Fawcett J.A."/>
            <person name="Gundlach H."/>
            <person name="Hanada K."/>
            <person name="Heyl A."/>
            <person name="Hicks K.A."/>
            <person name="Hugh J."/>
            <person name="Lohr M."/>
            <person name="Mayer K."/>
            <person name="Melkozernov A."/>
            <person name="Murata T."/>
            <person name="Nelson D."/>
            <person name="Pils B."/>
            <person name="Prigge M."/>
            <person name="Reiss B."/>
            <person name="Renner T."/>
            <person name="Rombauts S."/>
            <person name="Rushton P."/>
            <person name="Sanderfoot A."/>
            <person name="Schween G."/>
            <person name="Shiu S.-H."/>
            <person name="Stueber K."/>
            <person name="Theodoulou F.L."/>
            <person name="Tu H."/>
            <person name="Van de Peer Y."/>
            <person name="Verrier P.J."/>
            <person name="Waters E."/>
            <person name="Wood A."/>
            <person name="Yang L."/>
            <person name="Cove D."/>
            <person name="Cuming A."/>
            <person name="Hasebe M."/>
            <person name="Lucas S."/>
            <person name="Mishler D.B."/>
            <person name="Reski R."/>
            <person name="Grigoriev I."/>
            <person name="Quatrano R.S."/>
            <person name="Boore J.L."/>
        </authorList>
    </citation>
    <scope>NUCLEOTIDE SEQUENCE [LARGE SCALE GENOMIC DNA]</scope>
    <source>
        <strain evidence="2 3">cv. Gransden 2004</strain>
    </source>
</reference>
<reference evidence="1 3" key="2">
    <citation type="journal article" date="2018" name="Plant J.">
        <title>The Physcomitrella patens chromosome-scale assembly reveals moss genome structure and evolution.</title>
        <authorList>
            <person name="Lang D."/>
            <person name="Ullrich K.K."/>
            <person name="Murat F."/>
            <person name="Fuchs J."/>
            <person name="Jenkins J."/>
            <person name="Haas F.B."/>
            <person name="Piednoel M."/>
            <person name="Gundlach H."/>
            <person name="Van Bel M."/>
            <person name="Meyberg R."/>
            <person name="Vives C."/>
            <person name="Morata J."/>
            <person name="Symeonidi A."/>
            <person name="Hiss M."/>
            <person name="Muchero W."/>
            <person name="Kamisugi Y."/>
            <person name="Saleh O."/>
            <person name="Blanc G."/>
            <person name="Decker E.L."/>
            <person name="van Gessel N."/>
            <person name="Grimwood J."/>
            <person name="Hayes R.D."/>
            <person name="Graham S.W."/>
            <person name="Gunter L.E."/>
            <person name="McDaniel S.F."/>
            <person name="Hoernstein S.N.W."/>
            <person name="Larsson A."/>
            <person name="Li F.W."/>
            <person name="Perroud P.F."/>
            <person name="Phillips J."/>
            <person name="Ranjan P."/>
            <person name="Rokshar D.S."/>
            <person name="Rothfels C.J."/>
            <person name="Schneider L."/>
            <person name="Shu S."/>
            <person name="Stevenson D.W."/>
            <person name="Thummler F."/>
            <person name="Tillich M."/>
            <person name="Villarreal Aguilar J.C."/>
            <person name="Widiez T."/>
            <person name="Wong G.K."/>
            <person name="Wymore A."/>
            <person name="Zhang Y."/>
            <person name="Zimmer A.D."/>
            <person name="Quatrano R.S."/>
            <person name="Mayer K.F.X."/>
            <person name="Goodstein D."/>
            <person name="Casacuberta J.M."/>
            <person name="Vandepoele K."/>
            <person name="Reski R."/>
            <person name="Cuming A.C."/>
            <person name="Tuskan G.A."/>
            <person name="Maumus F."/>
            <person name="Salse J."/>
            <person name="Schmutz J."/>
            <person name="Rensing S.A."/>
        </authorList>
    </citation>
    <scope>NUCLEOTIDE SEQUENCE [LARGE SCALE GENOMIC DNA]</scope>
    <source>
        <strain evidence="2 3">cv. Gransden 2004</strain>
    </source>
</reference>
<evidence type="ECO:0000313" key="1">
    <source>
        <dbReference type="EMBL" id="PNR58071.1"/>
    </source>
</evidence>
<protein>
    <submittedName>
        <fullName evidence="1 2">Uncharacterized protein</fullName>
    </submittedName>
</protein>
<keyword evidence="3" id="KW-1185">Reference proteome</keyword>
<name>A0A2K1KWB9_PHYPA</name>
<organism evidence="1">
    <name type="scientific">Physcomitrium patens</name>
    <name type="common">Spreading-leaved earth moss</name>
    <name type="synonym">Physcomitrella patens</name>
    <dbReference type="NCBI Taxonomy" id="3218"/>
    <lineage>
        <taxon>Eukaryota</taxon>
        <taxon>Viridiplantae</taxon>
        <taxon>Streptophyta</taxon>
        <taxon>Embryophyta</taxon>
        <taxon>Bryophyta</taxon>
        <taxon>Bryophytina</taxon>
        <taxon>Bryopsida</taxon>
        <taxon>Funariidae</taxon>
        <taxon>Funariales</taxon>
        <taxon>Funariaceae</taxon>
        <taxon>Physcomitrium</taxon>
    </lineage>
</organism>
<evidence type="ECO:0000313" key="3">
    <source>
        <dbReference type="Proteomes" id="UP000006727"/>
    </source>
</evidence>
<reference evidence="2" key="3">
    <citation type="submission" date="2020-12" db="UniProtKB">
        <authorList>
            <consortium name="EnsemblPlants"/>
        </authorList>
    </citation>
    <scope>IDENTIFICATION</scope>
</reference>
<dbReference type="AlphaFoldDB" id="A0A2K1KWB9"/>
<evidence type="ECO:0000313" key="2">
    <source>
        <dbReference type="EnsemblPlants" id="Pp3c3_27960V3.1"/>
    </source>
</evidence>
<dbReference type="EMBL" id="ABEU02000003">
    <property type="protein sequence ID" value="PNR58071.1"/>
    <property type="molecule type" value="Genomic_DNA"/>
</dbReference>
<proteinExistence type="predicted"/>
<dbReference type="EnsemblPlants" id="Pp3c3_27960V3.1">
    <property type="protein sequence ID" value="Pp3c3_27960V3.1"/>
    <property type="gene ID" value="Pp3c3_27960"/>
</dbReference>